<evidence type="ECO:0000313" key="7">
    <source>
        <dbReference type="Proteomes" id="UP001418222"/>
    </source>
</evidence>
<dbReference type="SUPFAM" id="SSF50249">
    <property type="entry name" value="Nucleic acid-binding proteins"/>
    <property type="match status" value="1"/>
</dbReference>
<name>A0AAP0BTL5_9ASPA</name>
<accession>A0AAP0BTL5</accession>
<keyword evidence="1" id="KW-0863">Zinc-finger</keyword>
<dbReference type="Pfam" id="PF12937">
    <property type="entry name" value="F-box-like"/>
    <property type="match status" value="1"/>
</dbReference>
<feature type="domain" description="F-box" evidence="4">
    <location>
        <begin position="220"/>
        <end position="267"/>
    </location>
</feature>
<dbReference type="PROSITE" id="PS50181">
    <property type="entry name" value="FBOX"/>
    <property type="match status" value="1"/>
</dbReference>
<organism evidence="6 7">
    <name type="scientific">Platanthera zijinensis</name>
    <dbReference type="NCBI Taxonomy" id="2320716"/>
    <lineage>
        <taxon>Eukaryota</taxon>
        <taxon>Viridiplantae</taxon>
        <taxon>Streptophyta</taxon>
        <taxon>Embryophyta</taxon>
        <taxon>Tracheophyta</taxon>
        <taxon>Spermatophyta</taxon>
        <taxon>Magnoliopsida</taxon>
        <taxon>Liliopsida</taxon>
        <taxon>Asparagales</taxon>
        <taxon>Orchidaceae</taxon>
        <taxon>Orchidoideae</taxon>
        <taxon>Orchideae</taxon>
        <taxon>Orchidinae</taxon>
        <taxon>Platanthera</taxon>
    </lineage>
</organism>
<evidence type="ECO:0000259" key="5">
    <source>
        <dbReference type="PROSITE" id="PS51857"/>
    </source>
</evidence>
<dbReference type="CDD" id="cd22164">
    <property type="entry name" value="F-box_AtSKIP19-like"/>
    <property type="match status" value="1"/>
</dbReference>
<sequence length="518" mass="58879">MVQGNQDRWCTQHLSVCTLPPYRAGLRLREMTEPIDRLKGLVKWFDSRRGFGFITPEGGGQDLFVHQSSVTGFRSLTAGETVEFVVSVNDDGRSSAVNVTCFGGAFIPVIGYFRGACFRCNKVGHMARDCKGNGDMHDCSNRHRGGKIETLNTTFLAMQPTGLLNPLKPGSLSPFPAKGEILVGQVSEGINSKEEKEEEMEGEQSEVSCEVSEPQSGAEWRNWAELPGEILLIIFKKVAAAEILWSVQFVCKSWRQLSHEPTLWRCIELRRYDRLDDLVSIAMMAVDRSEGRVEELYMESFPTDELMHYIAERATQLRGLHLISVFLNQETLIETLRKFPLLEELEMSRCFLPYNVVERVGEACPQLKSFRLNSRVPTSLQFYRRSDSRGNAAALAIAKHFKQLRRLQLFANCLTCIGLSAILDNCPDLDYLDLRYCFNVSSLDESLKNKCTQIKDLRLPNDSTADYEYKIEEFETEDSDIDSHSYDTDCDFEYSDDNDFCLDYYACNMSDYLGDDLS</sequence>
<dbReference type="Gene3D" id="3.80.10.10">
    <property type="entry name" value="Ribonuclease Inhibitor"/>
    <property type="match status" value="1"/>
</dbReference>
<dbReference type="SUPFAM" id="SSF57756">
    <property type="entry name" value="Retrovirus zinc finger-like domains"/>
    <property type="match status" value="1"/>
</dbReference>
<feature type="region of interest" description="Disordered" evidence="2">
    <location>
        <begin position="192"/>
        <end position="211"/>
    </location>
</feature>
<dbReference type="SMART" id="SM00343">
    <property type="entry name" value="ZnF_C2HC"/>
    <property type="match status" value="1"/>
</dbReference>
<dbReference type="InterPro" id="IPR001810">
    <property type="entry name" value="F-box_dom"/>
</dbReference>
<evidence type="ECO:0000259" key="4">
    <source>
        <dbReference type="PROSITE" id="PS50181"/>
    </source>
</evidence>
<dbReference type="InterPro" id="IPR001878">
    <property type="entry name" value="Znf_CCHC"/>
</dbReference>
<dbReference type="InterPro" id="IPR012340">
    <property type="entry name" value="NA-bd_OB-fold"/>
</dbReference>
<dbReference type="GO" id="GO:0003676">
    <property type="term" value="F:nucleic acid binding"/>
    <property type="evidence" value="ECO:0007669"/>
    <property type="project" value="InterPro"/>
</dbReference>
<dbReference type="Pfam" id="PF00098">
    <property type="entry name" value="zf-CCHC"/>
    <property type="match status" value="1"/>
</dbReference>
<feature type="domain" description="CCHC-type" evidence="3">
    <location>
        <begin position="117"/>
        <end position="131"/>
    </location>
</feature>
<dbReference type="Gene3D" id="1.20.1280.50">
    <property type="match status" value="1"/>
</dbReference>
<dbReference type="Proteomes" id="UP001418222">
    <property type="component" value="Unassembled WGS sequence"/>
</dbReference>
<dbReference type="Pfam" id="PF00313">
    <property type="entry name" value="CSD"/>
    <property type="match status" value="1"/>
</dbReference>
<dbReference type="PANTHER" id="PTHR38926:SF2">
    <property type="entry name" value="F-BOX_LRR-REPEAT PROTEIN 21-RELATED"/>
    <property type="match status" value="1"/>
</dbReference>
<reference evidence="6 7" key="1">
    <citation type="journal article" date="2022" name="Nat. Plants">
        <title>Genomes of leafy and leafless Platanthera orchids illuminate the evolution of mycoheterotrophy.</title>
        <authorList>
            <person name="Li M.H."/>
            <person name="Liu K.W."/>
            <person name="Li Z."/>
            <person name="Lu H.C."/>
            <person name="Ye Q.L."/>
            <person name="Zhang D."/>
            <person name="Wang J.Y."/>
            <person name="Li Y.F."/>
            <person name="Zhong Z.M."/>
            <person name="Liu X."/>
            <person name="Yu X."/>
            <person name="Liu D.K."/>
            <person name="Tu X.D."/>
            <person name="Liu B."/>
            <person name="Hao Y."/>
            <person name="Liao X.Y."/>
            <person name="Jiang Y.T."/>
            <person name="Sun W.H."/>
            <person name="Chen J."/>
            <person name="Chen Y.Q."/>
            <person name="Ai Y."/>
            <person name="Zhai J.W."/>
            <person name="Wu S.S."/>
            <person name="Zhou Z."/>
            <person name="Hsiao Y.Y."/>
            <person name="Wu W.L."/>
            <person name="Chen Y.Y."/>
            <person name="Lin Y.F."/>
            <person name="Hsu J.L."/>
            <person name="Li C.Y."/>
            <person name="Wang Z.W."/>
            <person name="Zhao X."/>
            <person name="Zhong W.Y."/>
            <person name="Ma X.K."/>
            <person name="Ma L."/>
            <person name="Huang J."/>
            <person name="Chen G.Z."/>
            <person name="Huang M.Z."/>
            <person name="Huang L."/>
            <person name="Peng D.H."/>
            <person name="Luo Y.B."/>
            <person name="Zou S.Q."/>
            <person name="Chen S.P."/>
            <person name="Lan S."/>
            <person name="Tsai W.C."/>
            <person name="Van de Peer Y."/>
            <person name="Liu Z.J."/>
        </authorList>
    </citation>
    <scope>NUCLEOTIDE SEQUENCE [LARGE SCALE GENOMIC DNA]</scope>
    <source>
        <strain evidence="6">Lor287</strain>
    </source>
</reference>
<evidence type="ECO:0000256" key="2">
    <source>
        <dbReference type="SAM" id="MobiDB-lite"/>
    </source>
</evidence>
<dbReference type="PRINTS" id="PR00050">
    <property type="entry name" value="COLDSHOCK"/>
</dbReference>
<dbReference type="Gene3D" id="2.40.50.140">
    <property type="entry name" value="Nucleic acid-binding proteins"/>
    <property type="match status" value="1"/>
</dbReference>
<dbReference type="InterPro" id="IPR019844">
    <property type="entry name" value="CSD_CS"/>
</dbReference>
<protein>
    <submittedName>
        <fullName evidence="6">F-box protein SKIP19</fullName>
    </submittedName>
</protein>
<feature type="domain" description="CSD" evidence="5">
    <location>
        <begin position="37"/>
        <end position="101"/>
    </location>
</feature>
<dbReference type="PROSITE" id="PS50158">
    <property type="entry name" value="ZF_CCHC"/>
    <property type="match status" value="1"/>
</dbReference>
<dbReference type="PANTHER" id="PTHR38926">
    <property type="entry name" value="F-BOX DOMAIN CONTAINING PROTEIN, EXPRESSED"/>
    <property type="match status" value="1"/>
</dbReference>
<keyword evidence="7" id="KW-1185">Reference proteome</keyword>
<dbReference type="SMART" id="SM00357">
    <property type="entry name" value="CSP"/>
    <property type="match status" value="1"/>
</dbReference>
<dbReference type="PROSITE" id="PS00352">
    <property type="entry name" value="CSD_1"/>
    <property type="match status" value="1"/>
</dbReference>
<dbReference type="CDD" id="cd04458">
    <property type="entry name" value="CSP_CDS"/>
    <property type="match status" value="1"/>
</dbReference>
<proteinExistence type="predicted"/>
<dbReference type="InterPro" id="IPR032675">
    <property type="entry name" value="LRR_dom_sf"/>
</dbReference>
<dbReference type="SUPFAM" id="SSF52047">
    <property type="entry name" value="RNI-like"/>
    <property type="match status" value="1"/>
</dbReference>
<keyword evidence="1" id="KW-0479">Metal-binding</keyword>
<evidence type="ECO:0000313" key="6">
    <source>
        <dbReference type="EMBL" id="KAK8950692.1"/>
    </source>
</evidence>
<dbReference type="InterPro" id="IPR002059">
    <property type="entry name" value="CSP_DNA-bd"/>
</dbReference>
<keyword evidence="1" id="KW-0862">Zinc</keyword>
<dbReference type="InterPro" id="IPR036875">
    <property type="entry name" value="Znf_CCHC_sf"/>
</dbReference>
<dbReference type="EMBL" id="JBBWWQ010000003">
    <property type="protein sequence ID" value="KAK8950692.1"/>
    <property type="molecule type" value="Genomic_DNA"/>
</dbReference>
<gene>
    <name evidence="6" type="primary">SKIP19</name>
    <name evidence="6" type="ORF">KSP39_PZI003273</name>
</gene>
<dbReference type="GO" id="GO:0008270">
    <property type="term" value="F:zinc ion binding"/>
    <property type="evidence" value="ECO:0007669"/>
    <property type="project" value="UniProtKB-KW"/>
</dbReference>
<comment type="caution">
    <text evidence="6">The sequence shown here is derived from an EMBL/GenBank/DDBJ whole genome shotgun (WGS) entry which is preliminary data.</text>
</comment>
<dbReference type="PROSITE" id="PS51857">
    <property type="entry name" value="CSD_2"/>
    <property type="match status" value="1"/>
</dbReference>
<dbReference type="AlphaFoldDB" id="A0AAP0BTL5"/>
<evidence type="ECO:0000259" key="3">
    <source>
        <dbReference type="PROSITE" id="PS50158"/>
    </source>
</evidence>
<dbReference type="Gene3D" id="4.10.60.10">
    <property type="entry name" value="Zinc finger, CCHC-type"/>
    <property type="match status" value="1"/>
</dbReference>
<dbReference type="InterPro" id="IPR011129">
    <property type="entry name" value="CSD"/>
</dbReference>
<evidence type="ECO:0000256" key="1">
    <source>
        <dbReference type="PROSITE-ProRule" id="PRU00047"/>
    </source>
</evidence>